<dbReference type="AlphaFoldDB" id="A0A4D6LF73"/>
<evidence type="ECO:0000313" key="1">
    <source>
        <dbReference type="EMBL" id="QCD87150.1"/>
    </source>
</evidence>
<evidence type="ECO:0000313" key="2">
    <source>
        <dbReference type="Proteomes" id="UP000501690"/>
    </source>
</evidence>
<dbReference type="EMBL" id="CP039347">
    <property type="protein sequence ID" value="QCD87150.1"/>
    <property type="molecule type" value="Genomic_DNA"/>
</dbReference>
<sequence length="65" mass="6905">MNSWWCGEMDENEGGLCADAMVASAVSDAVVDGGAAVKLARSVVVARTVAPPLLREWRKMVALSR</sequence>
<organism evidence="1 2">
    <name type="scientific">Vigna unguiculata</name>
    <name type="common">Cowpea</name>
    <dbReference type="NCBI Taxonomy" id="3917"/>
    <lineage>
        <taxon>Eukaryota</taxon>
        <taxon>Viridiplantae</taxon>
        <taxon>Streptophyta</taxon>
        <taxon>Embryophyta</taxon>
        <taxon>Tracheophyta</taxon>
        <taxon>Spermatophyta</taxon>
        <taxon>Magnoliopsida</taxon>
        <taxon>eudicotyledons</taxon>
        <taxon>Gunneridae</taxon>
        <taxon>Pentapetalae</taxon>
        <taxon>rosids</taxon>
        <taxon>fabids</taxon>
        <taxon>Fabales</taxon>
        <taxon>Fabaceae</taxon>
        <taxon>Papilionoideae</taxon>
        <taxon>50 kb inversion clade</taxon>
        <taxon>NPAAA clade</taxon>
        <taxon>indigoferoid/millettioid clade</taxon>
        <taxon>Phaseoleae</taxon>
        <taxon>Vigna</taxon>
    </lineage>
</organism>
<accession>A0A4D6LF73</accession>
<protein>
    <submittedName>
        <fullName evidence="1">Uncharacterized protein</fullName>
    </submittedName>
</protein>
<keyword evidence="2" id="KW-1185">Reference proteome</keyword>
<dbReference type="Proteomes" id="UP000501690">
    <property type="component" value="Linkage Group LG3"/>
</dbReference>
<gene>
    <name evidence="1" type="ORF">DEO72_LG3g1684</name>
</gene>
<reference evidence="1 2" key="1">
    <citation type="submission" date="2019-04" db="EMBL/GenBank/DDBJ databases">
        <title>An improved genome assembly and genetic linkage map for asparagus bean, Vigna unguiculata ssp. sesquipedialis.</title>
        <authorList>
            <person name="Xia Q."/>
            <person name="Zhang R."/>
            <person name="Dong Y."/>
        </authorList>
    </citation>
    <scope>NUCLEOTIDE SEQUENCE [LARGE SCALE GENOMIC DNA]</scope>
    <source>
        <tissue evidence="1">Leaf</tissue>
    </source>
</reference>
<proteinExistence type="predicted"/>
<name>A0A4D6LF73_VIGUN</name>